<protein>
    <recommendedName>
        <fullName evidence="6">Ribosomal RNA small subunit methyltransferase I</fullName>
        <ecNumber evidence="6">2.1.1.198</ecNumber>
    </recommendedName>
    <alternativeName>
        <fullName evidence="6">16S rRNA 2'-O-ribose C1402 methyltransferase</fullName>
    </alternativeName>
    <alternativeName>
        <fullName evidence="6">rRNA (cytidine-2'-O-)-methyltransferase RsmI</fullName>
    </alternativeName>
</protein>
<dbReference type="InterPro" id="IPR014776">
    <property type="entry name" value="4pyrrole_Mease_sub2"/>
</dbReference>
<dbReference type="Gene3D" id="3.40.1010.10">
    <property type="entry name" value="Cobalt-precorrin-4 Transmethylase, Domain 1"/>
    <property type="match status" value="1"/>
</dbReference>
<keyword evidence="3 6" id="KW-0489">Methyltransferase</keyword>
<keyword evidence="4 6" id="KW-0808">Transferase</keyword>
<dbReference type="PANTHER" id="PTHR46111">
    <property type="entry name" value="RIBOSOMAL RNA SMALL SUBUNIT METHYLTRANSFERASE I"/>
    <property type="match status" value="1"/>
</dbReference>
<dbReference type="GO" id="GO:0005737">
    <property type="term" value="C:cytoplasm"/>
    <property type="evidence" value="ECO:0007669"/>
    <property type="project" value="UniProtKB-SubCell"/>
</dbReference>
<dbReference type="HAMAP" id="MF_01877">
    <property type="entry name" value="16SrRNA_methyltr_I"/>
    <property type="match status" value="1"/>
</dbReference>
<gene>
    <name evidence="6" type="primary">rsmI</name>
    <name evidence="8" type="ORF">UY08_C0005G0012</name>
</gene>
<dbReference type="InterPro" id="IPR014777">
    <property type="entry name" value="4pyrrole_Mease_sub1"/>
</dbReference>
<comment type="caution">
    <text evidence="8">The sequence shown here is derived from an EMBL/GenBank/DDBJ whole genome shotgun (WGS) entry which is preliminary data.</text>
</comment>
<dbReference type="FunFam" id="3.40.1010.10:FF:000007">
    <property type="entry name" value="Ribosomal RNA small subunit methyltransferase I"/>
    <property type="match status" value="1"/>
</dbReference>
<dbReference type="EC" id="2.1.1.198" evidence="6"/>
<reference evidence="8 9" key="1">
    <citation type="journal article" date="2015" name="Nature">
        <title>rRNA introns, odd ribosomes, and small enigmatic genomes across a large radiation of phyla.</title>
        <authorList>
            <person name="Brown C.T."/>
            <person name="Hug L.A."/>
            <person name="Thomas B.C."/>
            <person name="Sharon I."/>
            <person name="Castelle C.J."/>
            <person name="Singh A."/>
            <person name="Wilkins M.J."/>
            <person name="Williams K.H."/>
            <person name="Banfield J.F."/>
        </authorList>
    </citation>
    <scope>NUCLEOTIDE SEQUENCE [LARGE SCALE GENOMIC DNA]</scope>
</reference>
<evidence type="ECO:0000256" key="4">
    <source>
        <dbReference type="ARBA" id="ARBA00022679"/>
    </source>
</evidence>
<dbReference type="InterPro" id="IPR008189">
    <property type="entry name" value="rRNA_ssu_MeTfrase_I"/>
</dbReference>
<dbReference type="NCBIfam" id="TIGR00096">
    <property type="entry name" value="16S rRNA (cytidine(1402)-2'-O)-methyltransferase"/>
    <property type="match status" value="1"/>
</dbReference>
<feature type="domain" description="Tetrapyrrole methylase" evidence="7">
    <location>
        <begin position="4"/>
        <end position="213"/>
    </location>
</feature>
<dbReference type="InterPro" id="IPR035996">
    <property type="entry name" value="4pyrrol_Methylase_sf"/>
</dbReference>
<dbReference type="PIRSF" id="PIRSF005917">
    <property type="entry name" value="MTase_YraL"/>
    <property type="match status" value="1"/>
</dbReference>
<keyword evidence="2 6" id="KW-0698">rRNA processing</keyword>
<evidence type="ECO:0000256" key="1">
    <source>
        <dbReference type="ARBA" id="ARBA00022490"/>
    </source>
</evidence>
<dbReference type="AlphaFoldDB" id="A0A0G1WFF7"/>
<name>A0A0G1WFF7_9BACT</name>
<evidence type="ECO:0000256" key="2">
    <source>
        <dbReference type="ARBA" id="ARBA00022552"/>
    </source>
</evidence>
<dbReference type="InterPro" id="IPR018063">
    <property type="entry name" value="SAM_MeTrfase_RsmI_CS"/>
</dbReference>
<comment type="subcellular location">
    <subcellularLocation>
        <location evidence="6">Cytoplasm</location>
    </subcellularLocation>
</comment>
<accession>A0A0G1WFF7</accession>
<keyword evidence="1 6" id="KW-0963">Cytoplasm</keyword>
<keyword evidence="5 6" id="KW-0949">S-adenosyl-L-methionine</keyword>
<evidence type="ECO:0000256" key="6">
    <source>
        <dbReference type="HAMAP-Rule" id="MF_01877"/>
    </source>
</evidence>
<comment type="similarity">
    <text evidence="6">Belongs to the methyltransferase superfamily. RsmI family.</text>
</comment>
<evidence type="ECO:0000256" key="3">
    <source>
        <dbReference type="ARBA" id="ARBA00022603"/>
    </source>
</evidence>
<evidence type="ECO:0000313" key="9">
    <source>
        <dbReference type="Proteomes" id="UP000034212"/>
    </source>
</evidence>
<comment type="catalytic activity">
    <reaction evidence="6">
        <text>cytidine(1402) in 16S rRNA + S-adenosyl-L-methionine = 2'-O-methylcytidine(1402) in 16S rRNA + S-adenosyl-L-homocysteine + H(+)</text>
        <dbReference type="Rhea" id="RHEA:42924"/>
        <dbReference type="Rhea" id="RHEA-COMP:10285"/>
        <dbReference type="Rhea" id="RHEA-COMP:10286"/>
        <dbReference type="ChEBI" id="CHEBI:15378"/>
        <dbReference type="ChEBI" id="CHEBI:57856"/>
        <dbReference type="ChEBI" id="CHEBI:59789"/>
        <dbReference type="ChEBI" id="CHEBI:74495"/>
        <dbReference type="ChEBI" id="CHEBI:82748"/>
        <dbReference type="EC" id="2.1.1.198"/>
    </reaction>
</comment>
<dbReference type="GO" id="GO:0070677">
    <property type="term" value="F:rRNA (cytosine-2'-O-)-methyltransferase activity"/>
    <property type="evidence" value="ECO:0007669"/>
    <property type="project" value="UniProtKB-UniRule"/>
</dbReference>
<dbReference type="CDD" id="cd11648">
    <property type="entry name" value="RsmI"/>
    <property type="match status" value="1"/>
</dbReference>
<dbReference type="InterPro" id="IPR000878">
    <property type="entry name" value="4pyrrol_Mease"/>
</dbReference>
<dbReference type="Gene3D" id="3.30.950.10">
    <property type="entry name" value="Methyltransferase, Cobalt-precorrin-4 Transmethylase, Domain 2"/>
    <property type="match status" value="1"/>
</dbReference>
<proteinExistence type="inferred from homology"/>
<dbReference type="SUPFAM" id="SSF53790">
    <property type="entry name" value="Tetrapyrrole methylase"/>
    <property type="match status" value="1"/>
</dbReference>
<evidence type="ECO:0000256" key="5">
    <source>
        <dbReference type="ARBA" id="ARBA00022691"/>
    </source>
</evidence>
<dbReference type="EMBL" id="LCOQ01000005">
    <property type="protein sequence ID" value="KKU80955.1"/>
    <property type="molecule type" value="Genomic_DNA"/>
</dbReference>
<sequence length="237" mass="26397">MGALYIVSTPIGNLEDITVRAQKTLASVDLILCEDTRRTGILLMEVSHPSMKKKDAILRFDDHTENKKIPEIIQMLEAGENIALVSDAGTPLISDPGYRLVSECIKRGIGVISIPGPSAVLAALTSSGLPANRFLFLGYPPEKQSHRKKLFQSMLLCFETLEQRPTIVFYCAPHKIQRTLEDMKDIFGDIEIVIARELTKIHEEIWRGKLSEAQNTEFKGELVLLFSLGVPTISPPR</sequence>
<dbReference type="Pfam" id="PF00590">
    <property type="entry name" value="TP_methylase"/>
    <property type="match status" value="1"/>
</dbReference>
<dbReference type="Proteomes" id="UP000034212">
    <property type="component" value="Unassembled WGS sequence"/>
</dbReference>
<organism evidence="8 9">
    <name type="scientific">Candidatus Gottesmanbacteria bacterium GW2011_GWA1_47_8</name>
    <dbReference type="NCBI Taxonomy" id="1618438"/>
    <lineage>
        <taxon>Bacteria</taxon>
        <taxon>Candidatus Gottesmaniibacteriota</taxon>
    </lineage>
</organism>
<comment type="function">
    <text evidence="6">Catalyzes the 2'-O-methylation of the ribose of cytidine 1402 (C1402) in 16S rRNA.</text>
</comment>
<evidence type="ECO:0000313" key="8">
    <source>
        <dbReference type="EMBL" id="KKU80955.1"/>
    </source>
</evidence>
<dbReference type="PROSITE" id="PS01296">
    <property type="entry name" value="RSMI"/>
    <property type="match status" value="1"/>
</dbReference>
<evidence type="ECO:0000259" key="7">
    <source>
        <dbReference type="Pfam" id="PF00590"/>
    </source>
</evidence>
<dbReference type="PATRIC" id="fig|1618438.3.peg.130"/>
<dbReference type="PANTHER" id="PTHR46111:SF1">
    <property type="entry name" value="RIBOSOMAL RNA SMALL SUBUNIT METHYLTRANSFERASE I"/>
    <property type="match status" value="1"/>
</dbReference>